<organism evidence="3">
    <name type="scientific">Lygus hesperus</name>
    <name type="common">Western plant bug</name>
    <dbReference type="NCBI Taxonomy" id="30085"/>
    <lineage>
        <taxon>Eukaryota</taxon>
        <taxon>Metazoa</taxon>
        <taxon>Ecdysozoa</taxon>
        <taxon>Arthropoda</taxon>
        <taxon>Hexapoda</taxon>
        <taxon>Insecta</taxon>
        <taxon>Pterygota</taxon>
        <taxon>Neoptera</taxon>
        <taxon>Paraneoptera</taxon>
        <taxon>Hemiptera</taxon>
        <taxon>Heteroptera</taxon>
        <taxon>Panheteroptera</taxon>
        <taxon>Cimicomorpha</taxon>
        <taxon>Miridae</taxon>
        <taxon>Mirini</taxon>
        <taxon>Lygus</taxon>
    </lineage>
</organism>
<reference evidence="3" key="1">
    <citation type="journal article" date="2014" name="PLoS ONE">
        <title>Transcriptome-Based Identification of ABC Transporters in the Western Tarnished Plant Bug Lygus hesperus.</title>
        <authorList>
            <person name="Hull J.J."/>
            <person name="Chaney K."/>
            <person name="Geib S.M."/>
            <person name="Fabrick J.A."/>
            <person name="Brent C.S."/>
            <person name="Walsh D."/>
            <person name="Lavine L.C."/>
        </authorList>
    </citation>
    <scope>NUCLEOTIDE SEQUENCE</scope>
</reference>
<protein>
    <submittedName>
        <fullName evidence="3">Uncharacterized protein</fullName>
    </submittedName>
</protein>
<accession>A0A0A9YEN1</accession>
<name>A0A0A9YEN1_LYGHE</name>
<feature type="region of interest" description="Disordered" evidence="1">
    <location>
        <begin position="1"/>
        <end position="56"/>
    </location>
</feature>
<sequence>MGDAMSMTNNNNINQRSVADDVSENDEDDGNSFTSVSSSSSSISSQRCTQAASSSRHDAAMLSETAMSFPAPATTPLHNYGVLQYISTFSSASEREGQTRHVFRPAALAFHAMCSYADHRDRCQRIVVYGGLSGQRGRVCISPELYEFSLLSGH</sequence>
<feature type="compositionally biased region" description="Acidic residues" evidence="1">
    <location>
        <begin position="21"/>
        <end position="30"/>
    </location>
</feature>
<dbReference type="AlphaFoldDB" id="A0A0A9YEN1"/>
<gene>
    <name evidence="3" type="ORF">CM83_36644</name>
    <name evidence="2" type="ORF">CM83_36646</name>
</gene>
<dbReference type="EMBL" id="GBHO01013005">
    <property type="protein sequence ID" value="JAG30599.1"/>
    <property type="molecule type" value="Transcribed_RNA"/>
</dbReference>
<evidence type="ECO:0000313" key="2">
    <source>
        <dbReference type="EMBL" id="JAG30598.1"/>
    </source>
</evidence>
<feature type="compositionally biased region" description="Low complexity" evidence="1">
    <location>
        <begin position="32"/>
        <end position="45"/>
    </location>
</feature>
<evidence type="ECO:0000256" key="1">
    <source>
        <dbReference type="SAM" id="MobiDB-lite"/>
    </source>
</evidence>
<dbReference type="EMBL" id="GBHO01013006">
    <property type="protein sequence ID" value="JAG30598.1"/>
    <property type="molecule type" value="Transcribed_RNA"/>
</dbReference>
<feature type="compositionally biased region" description="Polar residues" evidence="1">
    <location>
        <begin position="1"/>
        <end position="17"/>
    </location>
</feature>
<evidence type="ECO:0000313" key="3">
    <source>
        <dbReference type="EMBL" id="JAG30599.1"/>
    </source>
</evidence>
<reference evidence="3" key="2">
    <citation type="submission" date="2014-07" db="EMBL/GenBank/DDBJ databases">
        <authorList>
            <person name="Hull J."/>
        </authorList>
    </citation>
    <scope>NUCLEOTIDE SEQUENCE</scope>
</reference>
<proteinExistence type="predicted"/>